<feature type="transmembrane region" description="Helical" evidence="2">
    <location>
        <begin position="117"/>
        <end position="137"/>
    </location>
</feature>
<evidence type="ECO:0000256" key="2">
    <source>
        <dbReference type="SAM" id="Phobius"/>
    </source>
</evidence>
<sequence length="230" mass="23689">MGQPRWGLPAGSASALPASRELCSRNRGRQRPTPGNGRVTAPPTAAAHQSAIEGVRRLNTRTTLGAAILAAYIATIGAANWAVAHHGPIPVGFGQVAPAGVAFAGLALTLRNAAQDLAGRIPTVAAMAAGTVLAYAIATPTLAIASAAAFGFSELADFTVYTWLRRRRMLVAYSLAATAGLVVDSVLFVVVAFHTWRYVPGQIIGKAEMTAIALAVIAAVRGVRTRKAAA</sequence>
<reference evidence="3 4" key="1">
    <citation type="submission" date="2020-03" db="EMBL/GenBank/DDBJ databases">
        <title>WGS of the type strain of Planosporangium spp.</title>
        <authorList>
            <person name="Thawai C."/>
        </authorList>
    </citation>
    <scope>NUCLEOTIDE SEQUENCE [LARGE SCALE GENOMIC DNA]</scope>
    <source>
        <strain evidence="3 4">TBRC 5610</strain>
    </source>
</reference>
<gene>
    <name evidence="3" type="ORF">HC031_14210</name>
</gene>
<evidence type="ECO:0000313" key="3">
    <source>
        <dbReference type="EMBL" id="NJC70862.1"/>
    </source>
</evidence>
<keyword evidence="2" id="KW-0812">Transmembrane</keyword>
<feature type="transmembrane region" description="Helical" evidence="2">
    <location>
        <begin position="64"/>
        <end position="83"/>
    </location>
</feature>
<keyword evidence="2" id="KW-0472">Membrane</keyword>
<organism evidence="3 4">
    <name type="scientific">Planosporangium thailandense</name>
    <dbReference type="NCBI Taxonomy" id="765197"/>
    <lineage>
        <taxon>Bacteria</taxon>
        <taxon>Bacillati</taxon>
        <taxon>Actinomycetota</taxon>
        <taxon>Actinomycetes</taxon>
        <taxon>Micromonosporales</taxon>
        <taxon>Micromonosporaceae</taxon>
        <taxon>Planosporangium</taxon>
    </lineage>
</organism>
<accession>A0ABX0XXU3</accession>
<comment type="caution">
    <text evidence="3">The sequence shown here is derived from an EMBL/GenBank/DDBJ whole genome shotgun (WGS) entry which is preliminary data.</text>
</comment>
<proteinExistence type="predicted"/>
<feature type="transmembrane region" description="Helical" evidence="2">
    <location>
        <begin position="143"/>
        <end position="164"/>
    </location>
</feature>
<name>A0ABX0XXU3_9ACTN</name>
<dbReference type="EMBL" id="JAATVY010000008">
    <property type="protein sequence ID" value="NJC70862.1"/>
    <property type="molecule type" value="Genomic_DNA"/>
</dbReference>
<feature type="region of interest" description="Disordered" evidence="1">
    <location>
        <begin position="25"/>
        <end position="45"/>
    </location>
</feature>
<protein>
    <submittedName>
        <fullName evidence="3">VUT family protein</fullName>
    </submittedName>
</protein>
<evidence type="ECO:0000313" key="4">
    <source>
        <dbReference type="Proteomes" id="UP000722989"/>
    </source>
</evidence>
<dbReference type="InterPro" id="IPR003744">
    <property type="entry name" value="YhhQ"/>
</dbReference>
<feature type="transmembrane region" description="Helical" evidence="2">
    <location>
        <begin position="171"/>
        <end position="193"/>
    </location>
</feature>
<keyword evidence="2" id="KW-1133">Transmembrane helix</keyword>
<feature type="transmembrane region" description="Helical" evidence="2">
    <location>
        <begin position="199"/>
        <end position="220"/>
    </location>
</feature>
<feature type="transmembrane region" description="Helical" evidence="2">
    <location>
        <begin position="89"/>
        <end position="110"/>
    </location>
</feature>
<evidence type="ECO:0000256" key="1">
    <source>
        <dbReference type="SAM" id="MobiDB-lite"/>
    </source>
</evidence>
<dbReference type="Proteomes" id="UP000722989">
    <property type="component" value="Unassembled WGS sequence"/>
</dbReference>
<dbReference type="Pfam" id="PF02592">
    <property type="entry name" value="Vut_1"/>
    <property type="match status" value="1"/>
</dbReference>
<keyword evidence="4" id="KW-1185">Reference proteome</keyword>